<dbReference type="PANTHER" id="PTHR43639:SF1">
    <property type="entry name" value="SHORT-CHAIN DEHYDROGENASE_REDUCTASE FAMILY PROTEIN"/>
    <property type="match status" value="1"/>
</dbReference>
<dbReference type="Pfam" id="PF13561">
    <property type="entry name" value="adh_short_C2"/>
    <property type="match status" value="1"/>
</dbReference>
<evidence type="ECO:0000256" key="2">
    <source>
        <dbReference type="ARBA" id="ARBA00023002"/>
    </source>
</evidence>
<dbReference type="CDD" id="cd05233">
    <property type="entry name" value="SDR_c"/>
    <property type="match status" value="1"/>
</dbReference>
<evidence type="ECO:0000313" key="4">
    <source>
        <dbReference type="Proteomes" id="UP000304900"/>
    </source>
</evidence>
<gene>
    <name evidence="3" type="ORF">FDK13_32350</name>
</gene>
<organism evidence="3 4">
    <name type="scientific">Dyadobacter frigoris</name>
    <dbReference type="NCBI Taxonomy" id="2576211"/>
    <lineage>
        <taxon>Bacteria</taxon>
        <taxon>Pseudomonadati</taxon>
        <taxon>Bacteroidota</taxon>
        <taxon>Cytophagia</taxon>
        <taxon>Cytophagales</taxon>
        <taxon>Spirosomataceae</taxon>
        <taxon>Dyadobacter</taxon>
    </lineage>
</organism>
<dbReference type="PANTHER" id="PTHR43639">
    <property type="entry name" value="OXIDOREDUCTASE, SHORT-CHAIN DEHYDROGENASE/REDUCTASE FAMILY (AFU_ORTHOLOGUE AFUA_5G02870)"/>
    <property type="match status" value="1"/>
</dbReference>
<reference evidence="3 4" key="1">
    <citation type="submission" date="2019-05" db="EMBL/GenBank/DDBJ databases">
        <title>Dyadobacter AR-3-8 sp. nov., isolated from arctic soil.</title>
        <authorList>
            <person name="Chaudhary D.K."/>
        </authorList>
    </citation>
    <scope>NUCLEOTIDE SEQUENCE [LARGE SCALE GENOMIC DNA]</scope>
    <source>
        <strain evidence="3 4">AR-3-8</strain>
    </source>
</reference>
<comment type="similarity">
    <text evidence="1">Belongs to the short-chain dehydrogenases/reductases (SDR) family.</text>
</comment>
<evidence type="ECO:0000256" key="1">
    <source>
        <dbReference type="ARBA" id="ARBA00006484"/>
    </source>
</evidence>
<protein>
    <submittedName>
        <fullName evidence="3">SDR family oxidoreductase</fullName>
    </submittedName>
</protein>
<dbReference type="FunFam" id="3.40.50.720:FF:000084">
    <property type="entry name" value="Short-chain dehydrogenase reductase"/>
    <property type="match status" value="1"/>
</dbReference>
<dbReference type="EMBL" id="SZVO01000024">
    <property type="protein sequence ID" value="TKT86568.1"/>
    <property type="molecule type" value="Genomic_DNA"/>
</dbReference>
<dbReference type="InterPro" id="IPR036291">
    <property type="entry name" value="NAD(P)-bd_dom_sf"/>
</dbReference>
<dbReference type="AlphaFoldDB" id="A0A4U6CU62"/>
<dbReference type="GO" id="GO:0016491">
    <property type="term" value="F:oxidoreductase activity"/>
    <property type="evidence" value="ECO:0007669"/>
    <property type="project" value="UniProtKB-KW"/>
</dbReference>
<comment type="caution">
    <text evidence="3">The sequence shown here is derived from an EMBL/GenBank/DDBJ whole genome shotgun (WGS) entry which is preliminary data.</text>
</comment>
<proteinExistence type="inferred from homology"/>
<keyword evidence="4" id="KW-1185">Reference proteome</keyword>
<dbReference type="SUPFAM" id="SSF51735">
    <property type="entry name" value="NAD(P)-binding Rossmann-fold domains"/>
    <property type="match status" value="1"/>
</dbReference>
<dbReference type="Gene3D" id="3.40.50.720">
    <property type="entry name" value="NAD(P)-binding Rossmann-like Domain"/>
    <property type="match status" value="1"/>
</dbReference>
<dbReference type="Proteomes" id="UP000304900">
    <property type="component" value="Unassembled WGS sequence"/>
</dbReference>
<dbReference type="OrthoDB" id="9804104at2"/>
<sequence length="271" mass="29404">MHTEKVVILTGAAGGIGSATANKFAEEGYKVVLCDIDKTGLYALSESLDQKYGTECLLLPGDLSDAVYLESIAGKTVEKWGRIDVLVNNAAWRTIESLRTIQIHNWEKTLKICLTAPAFLTKWVTSLMEHKQIGGVIINVTSMMSERPSGTSPAYVAAKGALESLIRESAVTYGRSGIRVVGVAPGFIETELSNDYTSPDGQNISDRIIQEITDYTPLGRGGKSSEVAEAIFWLSSDSASYITGTTVLVDGGFKPNFSKYSIKKQQFPDEF</sequence>
<accession>A0A4U6CU62</accession>
<dbReference type="PRINTS" id="PR00081">
    <property type="entry name" value="GDHRDH"/>
</dbReference>
<evidence type="ECO:0000313" key="3">
    <source>
        <dbReference type="EMBL" id="TKT86568.1"/>
    </source>
</evidence>
<name>A0A4U6CU62_9BACT</name>
<dbReference type="RefSeq" id="WP_137344162.1">
    <property type="nucleotide sequence ID" value="NZ_SZVO01000024.1"/>
</dbReference>
<dbReference type="PRINTS" id="PR00080">
    <property type="entry name" value="SDRFAMILY"/>
</dbReference>
<keyword evidence="2" id="KW-0560">Oxidoreductase</keyword>
<dbReference type="InterPro" id="IPR002347">
    <property type="entry name" value="SDR_fam"/>
</dbReference>